<dbReference type="PANTHER" id="PTHR39336:SF1">
    <property type="entry name" value="PYRIDOXAMINE PHOSPHATE OXIDASE FAMILY PROTEIN (AFU_ORTHOLOGUE AFUA_6G11440)"/>
    <property type="match status" value="1"/>
</dbReference>
<dbReference type="Pfam" id="PF01243">
    <property type="entry name" value="PNPOx_N"/>
    <property type="match status" value="1"/>
</dbReference>
<dbReference type="InterPro" id="IPR012349">
    <property type="entry name" value="Split_barrel_FMN-bd"/>
</dbReference>
<dbReference type="AlphaFoldDB" id="A0A6J7DXQ0"/>
<dbReference type="PANTHER" id="PTHR39336">
    <property type="entry name" value="PYRIDOXAMINE PHOSPHATE OXIDASE FAMILY PROTEIN (AFU_ORTHOLOGUE AFUA_6G11440)"/>
    <property type="match status" value="1"/>
</dbReference>
<dbReference type="SUPFAM" id="SSF50475">
    <property type="entry name" value="FMN-binding split barrel"/>
    <property type="match status" value="1"/>
</dbReference>
<reference evidence="2" key="1">
    <citation type="submission" date="2020-05" db="EMBL/GenBank/DDBJ databases">
        <authorList>
            <person name="Chiriac C."/>
            <person name="Salcher M."/>
            <person name="Ghai R."/>
            <person name="Kavagutti S V."/>
        </authorList>
    </citation>
    <scope>NUCLEOTIDE SEQUENCE</scope>
</reference>
<gene>
    <name evidence="2" type="ORF">UFOPK3402_00841</name>
</gene>
<proteinExistence type="predicted"/>
<dbReference type="InterPro" id="IPR011576">
    <property type="entry name" value="Pyridox_Oxase_N"/>
</dbReference>
<dbReference type="Gene3D" id="2.30.110.10">
    <property type="entry name" value="Electron Transport, Fmn-binding Protein, Chain A"/>
    <property type="match status" value="1"/>
</dbReference>
<evidence type="ECO:0000259" key="1">
    <source>
        <dbReference type="Pfam" id="PF01243"/>
    </source>
</evidence>
<accession>A0A6J7DXQ0</accession>
<evidence type="ECO:0000313" key="2">
    <source>
        <dbReference type="EMBL" id="CAB4873795.1"/>
    </source>
</evidence>
<sequence length="181" mass="19571">MGDQLEAIDDTLAAWMTSQPMFFVSTAPLDPQGLVNCSPKGLAGTFAVIGPLQVAYLDLTGSGIETIAHLRENGRMVIMFCAFDGRPRIVRLHGRGTVLLPGEPGFDELAGRFSEHAGVRSIIVLDVARLADSCGYAVPRMTYEADREVLDLDHRKRGAQGLAEFRAEWNATSLDGLPGLD</sequence>
<feature type="domain" description="Pyridoxamine 5'-phosphate oxidase N-terminal" evidence="1">
    <location>
        <begin position="9"/>
        <end position="130"/>
    </location>
</feature>
<protein>
    <submittedName>
        <fullName evidence="2">Unannotated protein</fullName>
    </submittedName>
</protein>
<organism evidence="2">
    <name type="scientific">freshwater metagenome</name>
    <dbReference type="NCBI Taxonomy" id="449393"/>
    <lineage>
        <taxon>unclassified sequences</taxon>
        <taxon>metagenomes</taxon>
        <taxon>ecological metagenomes</taxon>
    </lineage>
</organism>
<name>A0A6J7DXQ0_9ZZZZ</name>
<dbReference type="EMBL" id="CAFBLS010000088">
    <property type="protein sequence ID" value="CAB4873795.1"/>
    <property type="molecule type" value="Genomic_DNA"/>
</dbReference>